<sequence length="350" mass="39959">MFILINIYITLFQFINTYKLNNSLHEILVSFLKNYRIKIRPEELKLQLLGHPSYPSLHSVTGVLDHFKIENMALELPKNMDILNQLPDTFFAVLNIEGKNEYTIVKKDKSNIKYSTNTKNLINCSYREFLNLWNGIAVVIDDEKPINPERIESYKIKTILNVLFFCLSLGFLYSFFNSIPTIFQGIHFLLSVFGLVLSVLISKQELGFSSNLSDGLCAIGGRVDCDAVLNSKGATVFKIIKLSDISLIYFLGLVISWLLGINTGLSNILIPLLSVLTIPVMLYSVYYQYLVVKNWCTMCLGIVVILFFQILCVFTLDTSRANFKFDDFKNDFLVLSSFLLALALWLFLKP</sequence>
<protein>
    <recommendedName>
        <fullName evidence="11">Vitamin K epoxide reductase domain-containing protein</fullName>
    </recommendedName>
</protein>
<keyword evidence="5 10" id="KW-1133">Transmembrane helix</keyword>
<evidence type="ECO:0000256" key="2">
    <source>
        <dbReference type="ARBA" id="ARBA00006214"/>
    </source>
</evidence>
<reference evidence="12 13" key="1">
    <citation type="journal article" date="2018" name="Nat. Biotechnol.">
        <title>A standardized bacterial taxonomy based on genome phylogeny substantially revises the tree of life.</title>
        <authorList>
            <person name="Parks D.H."/>
            <person name="Chuvochina M."/>
            <person name="Waite D.W."/>
            <person name="Rinke C."/>
            <person name="Skarshewski A."/>
            <person name="Chaumeil P.A."/>
            <person name="Hugenholtz P."/>
        </authorList>
    </citation>
    <scope>NUCLEOTIDE SEQUENCE [LARGE SCALE GENOMIC DNA]</scope>
    <source>
        <strain evidence="12">UBA10227</strain>
    </source>
</reference>
<evidence type="ECO:0000259" key="11">
    <source>
        <dbReference type="Pfam" id="PF07884"/>
    </source>
</evidence>
<dbReference type="Gene3D" id="1.20.1440.130">
    <property type="entry name" value="VKOR domain"/>
    <property type="match status" value="1"/>
</dbReference>
<evidence type="ECO:0000256" key="1">
    <source>
        <dbReference type="ARBA" id="ARBA00004141"/>
    </source>
</evidence>
<evidence type="ECO:0000256" key="7">
    <source>
        <dbReference type="ARBA" id="ARBA00023136"/>
    </source>
</evidence>
<evidence type="ECO:0000256" key="8">
    <source>
        <dbReference type="ARBA" id="ARBA00023157"/>
    </source>
</evidence>
<feature type="non-terminal residue" evidence="12">
    <location>
        <position position="350"/>
    </location>
</feature>
<feature type="transmembrane region" description="Helical" evidence="10">
    <location>
        <begin position="182"/>
        <end position="201"/>
    </location>
</feature>
<evidence type="ECO:0000313" key="13">
    <source>
        <dbReference type="Proteomes" id="UP000263268"/>
    </source>
</evidence>
<feature type="transmembrane region" description="Helical" evidence="10">
    <location>
        <begin position="158"/>
        <end position="176"/>
    </location>
</feature>
<dbReference type="GO" id="GO:0016491">
    <property type="term" value="F:oxidoreductase activity"/>
    <property type="evidence" value="ECO:0007669"/>
    <property type="project" value="UniProtKB-KW"/>
</dbReference>
<comment type="caution">
    <text evidence="12">The sequence shown here is derived from an EMBL/GenBank/DDBJ whole genome shotgun (WGS) entry which is preliminary data.</text>
</comment>
<feature type="transmembrane region" description="Helical" evidence="10">
    <location>
        <begin position="265"/>
        <end position="283"/>
    </location>
</feature>
<evidence type="ECO:0000256" key="6">
    <source>
        <dbReference type="ARBA" id="ARBA00023002"/>
    </source>
</evidence>
<feature type="transmembrane region" description="Helical" evidence="10">
    <location>
        <begin position="239"/>
        <end position="259"/>
    </location>
</feature>
<dbReference type="AlphaFoldDB" id="A0A3D6BRR5"/>
<name>A0A3D6BRR5_9FLAO</name>
<keyword evidence="6" id="KW-0560">Oxidoreductase</keyword>
<keyword evidence="7 10" id="KW-0472">Membrane</keyword>
<evidence type="ECO:0000256" key="5">
    <source>
        <dbReference type="ARBA" id="ARBA00022989"/>
    </source>
</evidence>
<gene>
    <name evidence="12" type="ORF">DHV22_10260</name>
</gene>
<dbReference type="GO" id="GO:0016020">
    <property type="term" value="C:membrane"/>
    <property type="evidence" value="ECO:0007669"/>
    <property type="project" value="UniProtKB-SubCell"/>
</dbReference>
<dbReference type="InterPro" id="IPR012932">
    <property type="entry name" value="VKOR"/>
</dbReference>
<evidence type="ECO:0000313" key="12">
    <source>
        <dbReference type="EMBL" id="HCY81941.1"/>
    </source>
</evidence>
<dbReference type="CDD" id="cd12921">
    <property type="entry name" value="VKOR_4"/>
    <property type="match status" value="1"/>
</dbReference>
<evidence type="ECO:0000256" key="10">
    <source>
        <dbReference type="SAM" id="Phobius"/>
    </source>
</evidence>
<keyword evidence="3 10" id="KW-0812">Transmembrane</keyword>
<evidence type="ECO:0000256" key="3">
    <source>
        <dbReference type="ARBA" id="ARBA00022692"/>
    </source>
</evidence>
<dbReference type="GO" id="GO:0048038">
    <property type="term" value="F:quinone binding"/>
    <property type="evidence" value="ECO:0007669"/>
    <property type="project" value="UniProtKB-KW"/>
</dbReference>
<comment type="subcellular location">
    <subcellularLocation>
        <location evidence="1">Membrane</location>
        <topology evidence="1">Multi-pass membrane protein</topology>
    </subcellularLocation>
</comment>
<feature type="domain" description="Vitamin K epoxide reductase" evidence="11">
    <location>
        <begin position="188"/>
        <end position="312"/>
    </location>
</feature>
<dbReference type="Pfam" id="PF07884">
    <property type="entry name" value="VKOR"/>
    <property type="match status" value="1"/>
</dbReference>
<evidence type="ECO:0000256" key="4">
    <source>
        <dbReference type="ARBA" id="ARBA00022719"/>
    </source>
</evidence>
<dbReference type="Proteomes" id="UP000263268">
    <property type="component" value="Unassembled WGS sequence"/>
</dbReference>
<keyword evidence="4" id="KW-0874">Quinone</keyword>
<comment type="similarity">
    <text evidence="2">Belongs to the VKOR family.</text>
</comment>
<evidence type="ECO:0000256" key="9">
    <source>
        <dbReference type="ARBA" id="ARBA00023284"/>
    </source>
</evidence>
<dbReference type="InterPro" id="IPR038354">
    <property type="entry name" value="VKOR_sf"/>
</dbReference>
<keyword evidence="9" id="KW-0676">Redox-active center</keyword>
<proteinExistence type="inferred from homology"/>
<feature type="transmembrane region" description="Helical" evidence="10">
    <location>
        <begin position="295"/>
        <end position="316"/>
    </location>
</feature>
<keyword evidence="8" id="KW-1015">Disulfide bond</keyword>
<dbReference type="EMBL" id="DPRK01000165">
    <property type="protein sequence ID" value="HCY81941.1"/>
    <property type="molecule type" value="Genomic_DNA"/>
</dbReference>
<feature type="transmembrane region" description="Helical" evidence="10">
    <location>
        <begin position="328"/>
        <end position="348"/>
    </location>
</feature>
<organism evidence="12 13">
    <name type="scientific">Xanthomarina gelatinilytica</name>
    <dbReference type="NCBI Taxonomy" id="1137281"/>
    <lineage>
        <taxon>Bacteria</taxon>
        <taxon>Pseudomonadati</taxon>
        <taxon>Bacteroidota</taxon>
        <taxon>Flavobacteriia</taxon>
        <taxon>Flavobacteriales</taxon>
        <taxon>Flavobacteriaceae</taxon>
        <taxon>Xanthomarina</taxon>
    </lineage>
</organism>
<accession>A0A3D6BRR5</accession>